<dbReference type="GO" id="GO:0000725">
    <property type="term" value="P:recombinational repair"/>
    <property type="evidence" value="ECO:0007669"/>
    <property type="project" value="TreeGrafter"/>
</dbReference>
<dbReference type="RefSeq" id="WP_012373472.1">
    <property type="nucleotide sequence ID" value="NC_010571.1"/>
</dbReference>
<dbReference type="STRING" id="452637.Oter_0644"/>
<evidence type="ECO:0000256" key="3">
    <source>
        <dbReference type="ARBA" id="ARBA00022763"/>
    </source>
</evidence>
<keyword evidence="3" id="KW-0227">DNA damage</keyword>
<dbReference type="GO" id="GO:0043138">
    <property type="term" value="F:3'-5' DNA helicase activity"/>
    <property type="evidence" value="ECO:0007669"/>
    <property type="project" value="UniProtKB-EC"/>
</dbReference>
<evidence type="ECO:0000256" key="1">
    <source>
        <dbReference type="ARBA" id="ARBA00022722"/>
    </source>
</evidence>
<proteinExistence type="predicted"/>
<dbReference type="GO" id="GO:0005524">
    <property type="term" value="F:ATP binding"/>
    <property type="evidence" value="ECO:0007669"/>
    <property type="project" value="UniProtKB-UniRule"/>
</dbReference>
<sequence>MTRVGHVMILASAGSGKTYALTNRFVRLLALGAAPERIVALTFTRKAAGEFFDEILNKLARAASDAAYARQLAAEIGRPAAMGTAEFLALLRRMVDAMHRLRLGTIDGFFARIARNFPLELGLAGEFELLEEHAARMERSRVLRQLFERPTDGLADAQREFIEAFKRATFGVEEKRLGAQLDAFLDEHQEIFLNASARDAWGDARRIWRNGSRWLGPPCDVAAAVQTLRAWVDAAGVGEKQRQRWMEFFDACVAWAPGIAPVRPLVYVLEKVLAAWSDLEAGRAVLEFDRKPQELSAAACAALAALARHVVGGELTRRLEMTSGIYAVLAGYEAMYHDAVRRAGKLTFADVQRLLMPGNGAPLLSGREAPGAVPDDDADSQLALPSMELGEAAALSGAEERRLLIDYRLDGEIDHWLLDEFQDTSFGQWSVLRNLIDEAVQDSSGARSFFYVGDVKQAIFAWREGDPRLFREIFDHYNAMRPGTIAEEHLVKSWRSGPAVIASVNRVFGAAAELTELFACPATQTWNREWRAHETARPQLAGHVALLHAGGPRDTAGISEEARFALTLALLEEIQPLARGLSCAVLVQKNSTATALADRLRRAGGIAAVAESDLHVCTDNPVGTALLALAKAAAHPGDTRAWEHVQMSPLASVLHAQHVRTPEQLTRRLLTEIHRDGFERTFGEWARRLEPRLASDDAFSRERLRQFAAAAGLFDATGSRDVAEFIAFMERHVVREVESADVVRVMTIHKAKGLGFDVVILPDLEGQKLDSRRDGLAVQRGPDRQVEWVLDLPGKLIHDCDTILAEHVRAAEADACYEALSLLYVAMTRAKRAMYLVVKPPGASSSRNYPRLLARTLGEETIPVRVGAREFAGAFSEGDPRWHLDLQPAIAADAATSVVRQRIEPLRSAAAKSPRRLVARRPSSVQGTQWMGAQLFSAARTDRTEFGTAVHRLLAEVEWGTPATAQSMTTEWRARGEDAAVVAEAAGCLESPALAHVWRSAANAEVWRERAFEIVLEDVWVSGIFDRVIVWRDAAGRPIRASVFDFKTDRVGESPQWDELARRHAGQLNLYRRVATVLTGLPAMAITSEAVFTRARRAVAVTDATPTQD</sequence>
<dbReference type="Gene3D" id="3.40.50.300">
    <property type="entry name" value="P-loop containing nucleotide triphosphate hydrolases"/>
    <property type="match status" value="3"/>
</dbReference>
<dbReference type="SUPFAM" id="SSF52540">
    <property type="entry name" value="P-loop containing nucleoside triphosphate hydrolases"/>
    <property type="match status" value="1"/>
</dbReference>
<dbReference type="HOGENOM" id="CLU_290163_0_0_0"/>
<organism evidence="17 18">
    <name type="scientific">Opitutus terrae (strain DSM 11246 / JCM 15787 / PB90-1)</name>
    <dbReference type="NCBI Taxonomy" id="452637"/>
    <lineage>
        <taxon>Bacteria</taxon>
        <taxon>Pseudomonadati</taxon>
        <taxon>Verrucomicrobiota</taxon>
        <taxon>Opitutia</taxon>
        <taxon>Opitutales</taxon>
        <taxon>Opitutaceae</taxon>
        <taxon>Opitutus</taxon>
    </lineage>
</organism>
<evidence type="ECO:0000256" key="11">
    <source>
        <dbReference type="ARBA" id="ARBA00034617"/>
    </source>
</evidence>
<keyword evidence="18" id="KW-1185">Reference proteome</keyword>
<feature type="domain" description="UvrD-like helicase ATP-binding" evidence="16">
    <location>
        <begin position="1"/>
        <end position="497"/>
    </location>
</feature>
<keyword evidence="7 15" id="KW-0067">ATP-binding</keyword>
<dbReference type="Gene3D" id="3.90.320.10">
    <property type="match status" value="1"/>
</dbReference>
<evidence type="ECO:0000256" key="15">
    <source>
        <dbReference type="PROSITE-ProRule" id="PRU00560"/>
    </source>
</evidence>
<dbReference type="InterPro" id="IPR011604">
    <property type="entry name" value="PDDEXK-like_dom_sf"/>
</dbReference>
<dbReference type="GO" id="GO:0003677">
    <property type="term" value="F:DNA binding"/>
    <property type="evidence" value="ECO:0007669"/>
    <property type="project" value="UniProtKB-KW"/>
</dbReference>
<dbReference type="PANTHER" id="PTHR11070:SF2">
    <property type="entry name" value="ATP-DEPENDENT DNA HELICASE SRS2"/>
    <property type="match status" value="1"/>
</dbReference>
<dbReference type="InterPro" id="IPR038726">
    <property type="entry name" value="PDDEXK_AddAB-type"/>
</dbReference>
<dbReference type="Proteomes" id="UP000007013">
    <property type="component" value="Chromosome"/>
</dbReference>
<dbReference type="Pfam" id="PF13361">
    <property type="entry name" value="UvrD_C"/>
    <property type="match status" value="1"/>
</dbReference>
<keyword evidence="6" id="KW-0269">Exonuclease</keyword>
<evidence type="ECO:0000256" key="14">
    <source>
        <dbReference type="ARBA" id="ARBA00048988"/>
    </source>
</evidence>
<gene>
    <name evidence="17" type="ordered locus">Oter_0644</name>
</gene>
<protein>
    <recommendedName>
        <fullName evidence="12">DNA 3'-5' helicase</fullName>
        <ecNumber evidence="12">5.6.2.4</ecNumber>
    </recommendedName>
    <alternativeName>
        <fullName evidence="13">DNA 3'-5' helicase II</fullName>
    </alternativeName>
</protein>
<evidence type="ECO:0000313" key="17">
    <source>
        <dbReference type="EMBL" id="ACB73934.1"/>
    </source>
</evidence>
<dbReference type="eggNOG" id="COG1074">
    <property type="taxonomic scope" value="Bacteria"/>
</dbReference>
<comment type="catalytic activity">
    <reaction evidence="14">
        <text>ATP + H2O = ADP + phosphate + H(+)</text>
        <dbReference type="Rhea" id="RHEA:13065"/>
        <dbReference type="ChEBI" id="CHEBI:15377"/>
        <dbReference type="ChEBI" id="CHEBI:15378"/>
        <dbReference type="ChEBI" id="CHEBI:30616"/>
        <dbReference type="ChEBI" id="CHEBI:43474"/>
        <dbReference type="ChEBI" id="CHEBI:456216"/>
        <dbReference type="EC" id="5.6.2.4"/>
    </reaction>
</comment>
<evidence type="ECO:0000256" key="6">
    <source>
        <dbReference type="ARBA" id="ARBA00022839"/>
    </source>
</evidence>
<dbReference type="SUPFAM" id="SSF52980">
    <property type="entry name" value="Restriction endonuclease-like"/>
    <property type="match status" value="1"/>
</dbReference>
<comment type="catalytic activity">
    <reaction evidence="11">
        <text>Couples ATP hydrolysis with the unwinding of duplex DNA by translocating in the 3'-5' direction.</text>
        <dbReference type="EC" id="5.6.2.4"/>
    </reaction>
</comment>
<evidence type="ECO:0000256" key="12">
    <source>
        <dbReference type="ARBA" id="ARBA00034808"/>
    </source>
</evidence>
<accession>B1ZTI9</accession>
<evidence type="ECO:0000256" key="4">
    <source>
        <dbReference type="ARBA" id="ARBA00022801"/>
    </source>
</evidence>
<evidence type="ECO:0000256" key="2">
    <source>
        <dbReference type="ARBA" id="ARBA00022741"/>
    </source>
</evidence>
<evidence type="ECO:0000313" key="18">
    <source>
        <dbReference type="Proteomes" id="UP000007013"/>
    </source>
</evidence>
<evidence type="ECO:0000256" key="9">
    <source>
        <dbReference type="ARBA" id="ARBA00023204"/>
    </source>
</evidence>
<dbReference type="InterPro" id="IPR014016">
    <property type="entry name" value="UvrD-like_ATP-bd"/>
</dbReference>
<dbReference type="GO" id="GO:0005829">
    <property type="term" value="C:cytosol"/>
    <property type="evidence" value="ECO:0007669"/>
    <property type="project" value="TreeGrafter"/>
</dbReference>
<keyword evidence="10" id="KW-0413">Isomerase</keyword>
<keyword evidence="4 15" id="KW-0378">Hydrolase</keyword>
<evidence type="ECO:0000256" key="5">
    <source>
        <dbReference type="ARBA" id="ARBA00022806"/>
    </source>
</evidence>
<keyword evidence="5 15" id="KW-0347">Helicase</keyword>
<feature type="binding site" evidence="15">
    <location>
        <begin position="11"/>
        <end position="18"/>
    </location>
    <ligand>
        <name>ATP</name>
        <dbReference type="ChEBI" id="CHEBI:30616"/>
    </ligand>
</feature>
<dbReference type="PROSITE" id="PS51198">
    <property type="entry name" value="UVRD_HELICASE_ATP_BIND"/>
    <property type="match status" value="1"/>
</dbReference>
<dbReference type="GO" id="GO:0004527">
    <property type="term" value="F:exonuclease activity"/>
    <property type="evidence" value="ECO:0007669"/>
    <property type="project" value="UniProtKB-KW"/>
</dbReference>
<dbReference type="InterPro" id="IPR000212">
    <property type="entry name" value="DNA_helicase_UvrD/REP"/>
</dbReference>
<name>B1ZTI9_OPITP</name>
<dbReference type="KEGG" id="ote:Oter_0644"/>
<reference evidence="17 18" key="1">
    <citation type="journal article" date="2011" name="J. Bacteriol.">
        <title>Genome sequence of the verrucomicrobium Opitutus terrae PB90-1, an abundant inhabitant of rice paddy soil ecosystems.</title>
        <authorList>
            <person name="van Passel M.W."/>
            <person name="Kant R."/>
            <person name="Palva A."/>
            <person name="Copeland A."/>
            <person name="Lucas S."/>
            <person name="Lapidus A."/>
            <person name="Glavina del Rio T."/>
            <person name="Pitluck S."/>
            <person name="Goltsman E."/>
            <person name="Clum A."/>
            <person name="Sun H."/>
            <person name="Schmutz J."/>
            <person name="Larimer F.W."/>
            <person name="Land M.L."/>
            <person name="Hauser L."/>
            <person name="Kyrpides N."/>
            <person name="Mikhailova N."/>
            <person name="Richardson P.P."/>
            <person name="Janssen P.H."/>
            <person name="de Vos W.M."/>
            <person name="Smidt H."/>
        </authorList>
    </citation>
    <scope>NUCLEOTIDE SEQUENCE [LARGE SCALE GENOMIC DNA]</scope>
    <source>
        <strain evidence="18">DSM 11246 / JCM 15787 / PB90-1</strain>
    </source>
</reference>
<evidence type="ECO:0000256" key="8">
    <source>
        <dbReference type="ARBA" id="ARBA00023125"/>
    </source>
</evidence>
<dbReference type="EC" id="5.6.2.4" evidence="12"/>
<dbReference type="InterPro" id="IPR027417">
    <property type="entry name" value="P-loop_NTPase"/>
</dbReference>
<dbReference type="PANTHER" id="PTHR11070">
    <property type="entry name" value="UVRD / RECB / PCRA DNA HELICASE FAMILY MEMBER"/>
    <property type="match status" value="1"/>
</dbReference>
<evidence type="ECO:0000256" key="13">
    <source>
        <dbReference type="ARBA" id="ARBA00034923"/>
    </source>
</evidence>
<keyword evidence="9" id="KW-0234">DNA repair</keyword>
<dbReference type="Pfam" id="PF00580">
    <property type="entry name" value="UvrD-helicase"/>
    <property type="match status" value="2"/>
</dbReference>
<evidence type="ECO:0000259" key="16">
    <source>
        <dbReference type="PROSITE" id="PS51198"/>
    </source>
</evidence>
<keyword evidence="1" id="KW-0540">Nuclease</keyword>
<dbReference type="InterPro" id="IPR014017">
    <property type="entry name" value="DNA_helicase_UvrD-like_C"/>
</dbReference>
<keyword evidence="2 15" id="KW-0547">Nucleotide-binding</keyword>
<dbReference type="OrthoDB" id="9810135at2"/>
<dbReference type="InterPro" id="IPR011335">
    <property type="entry name" value="Restrct_endonuc-II-like"/>
</dbReference>
<dbReference type="EMBL" id="CP001032">
    <property type="protein sequence ID" value="ACB73934.1"/>
    <property type="molecule type" value="Genomic_DNA"/>
</dbReference>
<dbReference type="Pfam" id="PF12705">
    <property type="entry name" value="PDDEXK_1"/>
    <property type="match status" value="1"/>
</dbReference>
<dbReference type="AlphaFoldDB" id="B1ZTI9"/>
<evidence type="ECO:0000256" key="10">
    <source>
        <dbReference type="ARBA" id="ARBA00023235"/>
    </source>
</evidence>
<evidence type="ECO:0000256" key="7">
    <source>
        <dbReference type="ARBA" id="ARBA00022840"/>
    </source>
</evidence>
<keyword evidence="8" id="KW-0238">DNA-binding</keyword>